<feature type="region of interest" description="Disordered" evidence="1">
    <location>
        <begin position="39"/>
        <end position="82"/>
    </location>
</feature>
<keyword evidence="3" id="KW-1185">Reference proteome</keyword>
<name>A0AAE1RGF2_9SOLA</name>
<protein>
    <submittedName>
        <fullName evidence="2">Uncharacterized protein</fullName>
    </submittedName>
</protein>
<comment type="caution">
    <text evidence="2">The sequence shown here is derived from an EMBL/GenBank/DDBJ whole genome shotgun (WGS) entry which is preliminary data.</text>
</comment>
<organism evidence="2 3">
    <name type="scientific">Anisodus tanguticus</name>
    <dbReference type="NCBI Taxonomy" id="243964"/>
    <lineage>
        <taxon>Eukaryota</taxon>
        <taxon>Viridiplantae</taxon>
        <taxon>Streptophyta</taxon>
        <taxon>Embryophyta</taxon>
        <taxon>Tracheophyta</taxon>
        <taxon>Spermatophyta</taxon>
        <taxon>Magnoliopsida</taxon>
        <taxon>eudicotyledons</taxon>
        <taxon>Gunneridae</taxon>
        <taxon>Pentapetalae</taxon>
        <taxon>asterids</taxon>
        <taxon>lamiids</taxon>
        <taxon>Solanales</taxon>
        <taxon>Solanaceae</taxon>
        <taxon>Solanoideae</taxon>
        <taxon>Hyoscyameae</taxon>
        <taxon>Anisodus</taxon>
    </lineage>
</organism>
<feature type="compositionally biased region" description="Basic and acidic residues" evidence="1">
    <location>
        <begin position="58"/>
        <end position="72"/>
    </location>
</feature>
<evidence type="ECO:0000256" key="1">
    <source>
        <dbReference type="SAM" id="MobiDB-lite"/>
    </source>
</evidence>
<accession>A0AAE1RGF2</accession>
<proteinExistence type="predicted"/>
<reference evidence="2" key="1">
    <citation type="submission" date="2023-12" db="EMBL/GenBank/DDBJ databases">
        <title>Genome assembly of Anisodus tanguticus.</title>
        <authorList>
            <person name="Wang Y.-J."/>
        </authorList>
    </citation>
    <scope>NUCLEOTIDE SEQUENCE</scope>
    <source>
        <strain evidence="2">KB-2021</strain>
        <tissue evidence="2">Leaf</tissue>
    </source>
</reference>
<evidence type="ECO:0000313" key="3">
    <source>
        <dbReference type="Proteomes" id="UP001291623"/>
    </source>
</evidence>
<sequence>MALTRARAANQVNNVAFGTSSGILPTRITNLASIEPNARVENGNEKKELPQAPLILQENRRNQRKLEREQSKKIRSMGDLNSSYSGGNGKDILHLFKALKISQSKQIRMIVEKLVVSVAVVKNGRCDCANNSLGSDARCNDKKNNCCDGPS</sequence>
<dbReference type="EMBL" id="JAVYJV010000016">
    <property type="protein sequence ID" value="KAK4351316.1"/>
    <property type="molecule type" value="Genomic_DNA"/>
</dbReference>
<dbReference type="Proteomes" id="UP001291623">
    <property type="component" value="Unassembled WGS sequence"/>
</dbReference>
<evidence type="ECO:0000313" key="2">
    <source>
        <dbReference type="EMBL" id="KAK4351316.1"/>
    </source>
</evidence>
<dbReference type="AlphaFoldDB" id="A0AAE1RGF2"/>
<gene>
    <name evidence="2" type="ORF">RND71_030629</name>
</gene>